<dbReference type="HOGENOM" id="CLU_056597_0_0_1"/>
<proteinExistence type="predicted"/>
<evidence type="ECO:0000313" key="2">
    <source>
        <dbReference type="EMBL" id="KEZ40229.1"/>
    </source>
</evidence>
<dbReference type="OrthoDB" id="194358at2759"/>
<dbReference type="CDD" id="cd14688">
    <property type="entry name" value="bZIP_YAP"/>
    <property type="match status" value="1"/>
</dbReference>
<dbReference type="GeneID" id="27728362"/>
<evidence type="ECO:0000313" key="3">
    <source>
        <dbReference type="Proteomes" id="UP000028545"/>
    </source>
</evidence>
<dbReference type="EMBL" id="JOWA01000132">
    <property type="protein sequence ID" value="KEZ40229.1"/>
    <property type="molecule type" value="Genomic_DNA"/>
</dbReference>
<feature type="region of interest" description="Disordered" evidence="1">
    <location>
        <begin position="166"/>
        <end position="206"/>
    </location>
</feature>
<feature type="compositionally biased region" description="Polar residues" evidence="1">
    <location>
        <begin position="187"/>
        <end position="203"/>
    </location>
</feature>
<name>A0A084FYR7_PSEDA</name>
<organism evidence="2 3">
    <name type="scientific">Pseudallescheria apiosperma</name>
    <name type="common">Scedosporium apiospermum</name>
    <dbReference type="NCBI Taxonomy" id="563466"/>
    <lineage>
        <taxon>Eukaryota</taxon>
        <taxon>Fungi</taxon>
        <taxon>Dikarya</taxon>
        <taxon>Ascomycota</taxon>
        <taxon>Pezizomycotina</taxon>
        <taxon>Sordariomycetes</taxon>
        <taxon>Hypocreomycetidae</taxon>
        <taxon>Microascales</taxon>
        <taxon>Microascaceae</taxon>
        <taxon>Scedosporium</taxon>
    </lineage>
</organism>
<dbReference type="KEGG" id="sapo:SAPIO_CDS9290"/>
<dbReference type="VEuPathDB" id="FungiDB:SAPIO_CDS9290"/>
<protein>
    <submittedName>
        <fullName evidence="2">Uncharacterized protein</fullName>
    </submittedName>
</protein>
<dbReference type="Gene3D" id="1.25.40.20">
    <property type="entry name" value="Ankyrin repeat-containing domain"/>
    <property type="match status" value="1"/>
</dbReference>
<dbReference type="AlphaFoldDB" id="A0A084FYR7"/>
<dbReference type="InterPro" id="IPR002110">
    <property type="entry name" value="Ankyrin_rpt"/>
</dbReference>
<feature type="compositionally biased region" description="Low complexity" evidence="1">
    <location>
        <begin position="114"/>
        <end position="128"/>
    </location>
</feature>
<feature type="region of interest" description="Disordered" evidence="1">
    <location>
        <begin position="1"/>
        <end position="31"/>
    </location>
</feature>
<feature type="region of interest" description="Disordered" evidence="1">
    <location>
        <begin position="63"/>
        <end position="128"/>
    </location>
</feature>
<feature type="compositionally biased region" description="Polar residues" evidence="1">
    <location>
        <begin position="1"/>
        <end position="23"/>
    </location>
</feature>
<gene>
    <name evidence="2" type="ORF">SAPIO_CDS9290</name>
</gene>
<dbReference type="Proteomes" id="UP000028545">
    <property type="component" value="Unassembled WGS sequence"/>
</dbReference>
<feature type="compositionally biased region" description="Basic and acidic residues" evidence="1">
    <location>
        <begin position="67"/>
        <end position="79"/>
    </location>
</feature>
<dbReference type="SUPFAM" id="SSF48403">
    <property type="entry name" value="Ankyrin repeat"/>
    <property type="match status" value="1"/>
</dbReference>
<dbReference type="SMART" id="SM00248">
    <property type="entry name" value="ANK"/>
    <property type="match status" value="2"/>
</dbReference>
<dbReference type="RefSeq" id="XP_016640028.1">
    <property type="nucleotide sequence ID" value="XM_016790725.1"/>
</dbReference>
<sequence length="368" mass="39633">MDTLQSPKSAISQMSPSPPASNKKSGRPPNEAYIKLMRPDEDWRTMADAAERRRIQNRLAQRAYRRNLREKNREVEKLKKQLHKLQGTTKPQRRDSAKSDSTGPVLFELDMDNGADSAESGSSAGSEAAGWGSYSLSTAIDLVEPNAPSDMNFMFFDFATDLDGSRSQSSGIQSSIDAMESEAAKVTSRSNTPRGHSPHTASFESEPELITSYLSTHLGTEIQGPLSYSGSNSGSVGECFSLAYASPGLAPLPSPPFPSLPSIGSQSPDPDASMNLSSLGIETLGADAGPLWSPDADASLLHFAVAGGDIETLRLLLKHQPNMIEIRDSGGYTPIQRAIMIRRPDMVALLLEHREALVDGGRSLLVCT</sequence>
<accession>A0A084FYR7</accession>
<evidence type="ECO:0000256" key="1">
    <source>
        <dbReference type="SAM" id="MobiDB-lite"/>
    </source>
</evidence>
<feature type="compositionally biased region" description="Low complexity" evidence="1">
    <location>
        <begin position="166"/>
        <end position="177"/>
    </location>
</feature>
<dbReference type="InterPro" id="IPR036770">
    <property type="entry name" value="Ankyrin_rpt-contain_sf"/>
</dbReference>
<dbReference type="Pfam" id="PF13637">
    <property type="entry name" value="Ank_4"/>
    <property type="match status" value="1"/>
</dbReference>
<comment type="caution">
    <text evidence="2">The sequence shown here is derived from an EMBL/GenBank/DDBJ whole genome shotgun (WGS) entry which is preliminary data.</text>
</comment>
<reference evidence="2 3" key="1">
    <citation type="journal article" date="2014" name="Genome Announc.">
        <title>Draft genome sequence of the pathogenic fungus Scedosporium apiospermum.</title>
        <authorList>
            <person name="Vandeputte P."/>
            <person name="Ghamrawi S."/>
            <person name="Rechenmann M."/>
            <person name="Iltis A."/>
            <person name="Giraud S."/>
            <person name="Fleury M."/>
            <person name="Thornton C."/>
            <person name="Delhaes L."/>
            <person name="Meyer W."/>
            <person name="Papon N."/>
            <person name="Bouchara J.P."/>
        </authorList>
    </citation>
    <scope>NUCLEOTIDE SEQUENCE [LARGE SCALE GENOMIC DNA]</scope>
    <source>
        <strain evidence="2 3">IHEM 14462</strain>
    </source>
</reference>
<keyword evidence="3" id="KW-1185">Reference proteome</keyword>